<keyword evidence="8" id="KW-1185">Reference proteome</keyword>
<feature type="transmembrane region" description="Helical" evidence="6">
    <location>
        <begin position="260"/>
        <end position="281"/>
    </location>
</feature>
<evidence type="ECO:0000256" key="4">
    <source>
        <dbReference type="ARBA" id="ARBA00022989"/>
    </source>
</evidence>
<feature type="transmembrane region" description="Helical" evidence="6">
    <location>
        <begin position="204"/>
        <end position="228"/>
    </location>
</feature>
<gene>
    <name evidence="7" type="ORF">N1F79_11675</name>
</gene>
<comment type="caution">
    <text evidence="7">The sequence shown here is derived from an EMBL/GenBank/DDBJ whole genome shotgun (WGS) entry which is preliminary data.</text>
</comment>
<dbReference type="PANTHER" id="PTHR30250">
    <property type="entry name" value="PST FAMILY PREDICTED COLANIC ACID TRANSPORTER"/>
    <property type="match status" value="1"/>
</dbReference>
<dbReference type="RefSeq" id="WP_303306131.1">
    <property type="nucleotide sequence ID" value="NZ_JAODOP010000004.1"/>
</dbReference>
<evidence type="ECO:0000256" key="6">
    <source>
        <dbReference type="SAM" id="Phobius"/>
    </source>
</evidence>
<name>A0ABU7XSU3_9FLAO</name>
<organism evidence="7 8">
    <name type="scientific">Flavivirga spongiicola</name>
    <dbReference type="NCBI Taxonomy" id="421621"/>
    <lineage>
        <taxon>Bacteria</taxon>
        <taxon>Pseudomonadati</taxon>
        <taxon>Bacteroidota</taxon>
        <taxon>Flavobacteriia</taxon>
        <taxon>Flavobacteriales</taxon>
        <taxon>Flavobacteriaceae</taxon>
        <taxon>Flavivirga</taxon>
    </lineage>
</organism>
<keyword evidence="5 6" id="KW-0472">Membrane</keyword>
<evidence type="ECO:0000256" key="5">
    <source>
        <dbReference type="ARBA" id="ARBA00023136"/>
    </source>
</evidence>
<comment type="subcellular location">
    <subcellularLocation>
        <location evidence="1">Cell membrane</location>
        <topology evidence="1">Multi-pass membrane protein</topology>
    </subcellularLocation>
</comment>
<dbReference type="EMBL" id="JAODOP010000004">
    <property type="protein sequence ID" value="MEF3833792.1"/>
    <property type="molecule type" value="Genomic_DNA"/>
</dbReference>
<keyword evidence="2" id="KW-1003">Cell membrane</keyword>
<dbReference type="InterPro" id="IPR050833">
    <property type="entry name" value="Poly_Biosynth_Transport"/>
</dbReference>
<feature type="transmembrane region" description="Helical" evidence="6">
    <location>
        <begin position="127"/>
        <end position="152"/>
    </location>
</feature>
<evidence type="ECO:0000256" key="1">
    <source>
        <dbReference type="ARBA" id="ARBA00004651"/>
    </source>
</evidence>
<dbReference type="Proteomes" id="UP001337305">
    <property type="component" value="Unassembled WGS sequence"/>
</dbReference>
<protein>
    <submittedName>
        <fullName evidence="7">Polysaccharide biosynthesis C-terminal domain-containing protein</fullName>
    </submittedName>
</protein>
<feature type="transmembrane region" description="Helical" evidence="6">
    <location>
        <begin position="235"/>
        <end position="254"/>
    </location>
</feature>
<proteinExistence type="predicted"/>
<feature type="transmembrane region" description="Helical" evidence="6">
    <location>
        <begin position="44"/>
        <end position="67"/>
    </location>
</feature>
<evidence type="ECO:0000313" key="7">
    <source>
        <dbReference type="EMBL" id="MEF3833792.1"/>
    </source>
</evidence>
<feature type="transmembrane region" description="Helical" evidence="6">
    <location>
        <begin position="173"/>
        <end position="192"/>
    </location>
</feature>
<keyword evidence="4 6" id="KW-1133">Transmembrane helix</keyword>
<evidence type="ECO:0000256" key="2">
    <source>
        <dbReference type="ARBA" id="ARBA00022475"/>
    </source>
</evidence>
<reference evidence="7 8" key="1">
    <citation type="submission" date="2022-09" db="EMBL/GenBank/DDBJ databases">
        <title>Genome sequencing of Flavivirga sp. MEBiC05379.</title>
        <authorList>
            <person name="Oh H.-M."/>
            <person name="Kwon K.K."/>
            <person name="Park M.J."/>
            <person name="Yang S.-H."/>
        </authorList>
    </citation>
    <scope>NUCLEOTIDE SEQUENCE [LARGE SCALE GENOMIC DNA]</scope>
    <source>
        <strain evidence="7 8">MEBiC05379</strain>
    </source>
</reference>
<evidence type="ECO:0000256" key="3">
    <source>
        <dbReference type="ARBA" id="ARBA00022692"/>
    </source>
</evidence>
<evidence type="ECO:0000313" key="8">
    <source>
        <dbReference type="Proteomes" id="UP001337305"/>
    </source>
</evidence>
<feature type="transmembrane region" description="Helical" evidence="6">
    <location>
        <begin position="88"/>
        <end position="107"/>
    </location>
</feature>
<keyword evidence="3 6" id="KW-0812">Transmembrane</keyword>
<accession>A0ABU7XSU3</accession>
<sequence>MGQEIFRLLSVFKRPLAANITLLIRSFWIIFSLVNFIFTEQIEMHLYFQLWAVSSFIALIVGGFFLTKNIEFKKIIKTKVDYREIKKGVKISFLFLISSLCTQTILLSGRFFLDYFDGKAIVGVYTFFSQFINVIEVIVYNLVVMMIFPHMLETAYKDKIKFTEYVVAFKKKTIIILVFCTIGLGFGMPYLVEFMDKPLADNNLISFYILLLAAIFYNISLMAHYILFSYGKDKIILYASLSAVILNLTLNYFLTESLGLLGIAISYLSAMLVILIIKVYYKARFNKNSYENIDIGKQK</sequence>
<dbReference type="PANTHER" id="PTHR30250:SF11">
    <property type="entry name" value="O-ANTIGEN TRANSPORTER-RELATED"/>
    <property type="match status" value="1"/>
</dbReference>
<feature type="transmembrane region" description="Helical" evidence="6">
    <location>
        <begin position="16"/>
        <end position="38"/>
    </location>
</feature>